<proteinExistence type="predicted"/>
<sequence length="163" mass="17958">MEFSTNDTTSHELPPVVLDGNEVSQTSVDSFPDAIYGNVVWQTLLSRPRTCSDSMCAGIATCPSNGTLALHQHTQAEIYYVLEGSGEVEIGGVRHHVTEGSLLWIPGDAMHGVFCGPDETLKWLYVFPEGRFEDIVYRFKVADAPKTVVTLGNERALEDIEQK</sequence>
<name>A0A0B7KMF5_BIOOC</name>
<dbReference type="AlphaFoldDB" id="A0A0B7KMF5"/>
<evidence type="ECO:0000259" key="2">
    <source>
        <dbReference type="Pfam" id="PF07883"/>
    </source>
</evidence>
<dbReference type="Pfam" id="PF07883">
    <property type="entry name" value="Cupin_2"/>
    <property type="match status" value="1"/>
</dbReference>
<dbReference type="Gene3D" id="2.60.120.10">
    <property type="entry name" value="Jelly Rolls"/>
    <property type="match status" value="1"/>
</dbReference>
<dbReference type="InterPro" id="IPR051610">
    <property type="entry name" value="GPI/OXD"/>
</dbReference>
<dbReference type="InterPro" id="IPR011051">
    <property type="entry name" value="RmlC_Cupin_sf"/>
</dbReference>
<dbReference type="EMBL" id="CDPU01000060">
    <property type="protein sequence ID" value="CEO56050.1"/>
    <property type="molecule type" value="Genomic_DNA"/>
</dbReference>
<dbReference type="InterPro" id="IPR014710">
    <property type="entry name" value="RmlC-like_jellyroll"/>
</dbReference>
<dbReference type="CDD" id="cd02208">
    <property type="entry name" value="cupin_RmlC-like"/>
    <property type="match status" value="1"/>
</dbReference>
<dbReference type="GO" id="GO:0046872">
    <property type="term" value="F:metal ion binding"/>
    <property type="evidence" value="ECO:0007669"/>
    <property type="project" value="UniProtKB-KW"/>
</dbReference>
<keyword evidence="1" id="KW-0479">Metal-binding</keyword>
<feature type="domain" description="Cupin type-2" evidence="2">
    <location>
        <begin position="63"/>
        <end position="127"/>
    </location>
</feature>
<dbReference type="InterPro" id="IPR013096">
    <property type="entry name" value="Cupin_2"/>
</dbReference>
<protein>
    <recommendedName>
        <fullName evidence="2">Cupin type-2 domain-containing protein</fullName>
    </recommendedName>
</protein>
<evidence type="ECO:0000313" key="3">
    <source>
        <dbReference type="EMBL" id="CEO56050.1"/>
    </source>
</evidence>
<dbReference type="PANTHER" id="PTHR35848:SF6">
    <property type="entry name" value="CUPIN TYPE-2 DOMAIN-CONTAINING PROTEIN"/>
    <property type="match status" value="1"/>
</dbReference>
<evidence type="ECO:0000256" key="1">
    <source>
        <dbReference type="ARBA" id="ARBA00022723"/>
    </source>
</evidence>
<accession>A0A0B7KMF5</accession>
<gene>
    <name evidence="3" type="ORF">BN869_000012108_1</name>
</gene>
<dbReference type="PANTHER" id="PTHR35848">
    <property type="entry name" value="OXALATE-BINDING PROTEIN"/>
    <property type="match status" value="1"/>
</dbReference>
<organism evidence="3">
    <name type="scientific">Bionectria ochroleuca</name>
    <name type="common">Gliocladium roseum</name>
    <dbReference type="NCBI Taxonomy" id="29856"/>
    <lineage>
        <taxon>Eukaryota</taxon>
        <taxon>Fungi</taxon>
        <taxon>Dikarya</taxon>
        <taxon>Ascomycota</taxon>
        <taxon>Pezizomycotina</taxon>
        <taxon>Sordariomycetes</taxon>
        <taxon>Hypocreomycetidae</taxon>
        <taxon>Hypocreales</taxon>
        <taxon>Bionectriaceae</taxon>
        <taxon>Clonostachys</taxon>
    </lineage>
</organism>
<reference evidence="3" key="1">
    <citation type="submission" date="2015-01" db="EMBL/GenBank/DDBJ databases">
        <authorList>
            <person name="Durling Mikael"/>
        </authorList>
    </citation>
    <scope>NUCLEOTIDE SEQUENCE</scope>
</reference>
<dbReference type="SUPFAM" id="SSF51182">
    <property type="entry name" value="RmlC-like cupins"/>
    <property type="match status" value="1"/>
</dbReference>